<keyword evidence="4" id="KW-1185">Reference proteome</keyword>
<sequence length="273" mass="31422">MQSWPISASQIVRVKRSDMVDNMTSREKIAAKAVMLRNMYEKGLLGGEVMPEDANPGLPKGSALNYLYFTLPMALNYQRNSYTLWKSALQSYMDEATAGIYAPHYVASIDEDTLREMLVKYKVALQPVKQCAAWMTLCRIFVRHFEGDIRNLFIRCNWSISNILEYIQKTHKKEFPYLSGPKISNYWLYVIANYTDASFSDLDALSIAPDTHVIQATVRLQMIEESETKKNNIQEIVNQAWKEALSGTELSLIDLHTPLWLWSRNGFRELVEC</sequence>
<dbReference type="RefSeq" id="WP_143797157.1">
    <property type="nucleotide sequence ID" value="NZ_CP041405.1"/>
</dbReference>
<evidence type="ECO:0000313" key="2">
    <source>
        <dbReference type="EMBL" id="QDM45245.1"/>
    </source>
</evidence>
<evidence type="ECO:0000313" key="1">
    <source>
        <dbReference type="EMBL" id="MCY9608147.1"/>
    </source>
</evidence>
<dbReference type="Proteomes" id="UP000315377">
    <property type="component" value="Chromosome"/>
</dbReference>
<evidence type="ECO:0000313" key="4">
    <source>
        <dbReference type="Proteomes" id="UP001209276"/>
    </source>
</evidence>
<dbReference type="AlphaFoldDB" id="A0AAP9J2R9"/>
<dbReference type="EMBL" id="JAMDMM010000024">
    <property type="protein sequence ID" value="MCY9608147.1"/>
    <property type="molecule type" value="Genomic_DNA"/>
</dbReference>
<gene>
    <name evidence="2" type="ORF">FLT43_18510</name>
    <name evidence="1" type="ORF">M5W83_13445</name>
</gene>
<accession>A0AAP9J2R9</accession>
<reference evidence="1 4" key="2">
    <citation type="submission" date="2022-05" db="EMBL/GenBank/DDBJ databases">
        <title>Genome Sequencing of Bee-Associated Microbes.</title>
        <authorList>
            <person name="Dunlap C."/>
        </authorList>
    </citation>
    <scope>NUCLEOTIDE SEQUENCE [LARGE SCALE GENOMIC DNA]</scope>
    <source>
        <strain evidence="1 4">NRRL B-14613</strain>
    </source>
</reference>
<proteinExistence type="predicted"/>
<reference evidence="2 3" key="1">
    <citation type="submission" date="2019-07" db="EMBL/GenBank/DDBJ databases">
        <title>Paenibacillus thiaminolyticus NRRL B-4156.</title>
        <authorList>
            <person name="Hehnly C."/>
            <person name="Zhang L."/>
        </authorList>
    </citation>
    <scope>NUCLEOTIDE SEQUENCE [LARGE SCALE GENOMIC DNA]</scope>
    <source>
        <strain evidence="2 3">NRRL B-4156</strain>
    </source>
</reference>
<protein>
    <submittedName>
        <fullName evidence="2">Uncharacterized protein</fullName>
    </submittedName>
</protein>
<evidence type="ECO:0000313" key="3">
    <source>
        <dbReference type="Proteomes" id="UP000315377"/>
    </source>
</evidence>
<organism evidence="2 3">
    <name type="scientific">Paenibacillus thiaminolyticus</name>
    <name type="common">Bacillus thiaminolyticus</name>
    <dbReference type="NCBI Taxonomy" id="49283"/>
    <lineage>
        <taxon>Bacteria</taxon>
        <taxon>Bacillati</taxon>
        <taxon>Bacillota</taxon>
        <taxon>Bacilli</taxon>
        <taxon>Bacillales</taxon>
        <taxon>Paenibacillaceae</taxon>
        <taxon>Paenibacillus</taxon>
    </lineage>
</organism>
<name>A0AAP9J2R9_PANTH</name>
<dbReference type="EMBL" id="CP041405">
    <property type="protein sequence ID" value="QDM45245.1"/>
    <property type="molecule type" value="Genomic_DNA"/>
</dbReference>
<dbReference type="Proteomes" id="UP001209276">
    <property type="component" value="Unassembled WGS sequence"/>
</dbReference>
<dbReference type="GeneID" id="76997956"/>